<dbReference type="InterPro" id="IPR001501">
    <property type="entry name" value="Ni-dep_hyd_lsu"/>
</dbReference>
<name>A0ABS9Z425_9HYPH</name>
<keyword evidence="3" id="KW-1185">Reference proteome</keyword>
<dbReference type="InterPro" id="IPR050867">
    <property type="entry name" value="NiFe/NiFeSe_hydrgnase_LSU"/>
</dbReference>
<evidence type="ECO:0000313" key="2">
    <source>
        <dbReference type="EMBL" id="MCI4681811.1"/>
    </source>
</evidence>
<evidence type="ECO:0000313" key="3">
    <source>
        <dbReference type="Proteomes" id="UP001139104"/>
    </source>
</evidence>
<dbReference type="InterPro" id="IPR029014">
    <property type="entry name" value="NiFe-Hase_large"/>
</dbReference>
<sequence length="348" mass="36823">MSAAAACLILRAKLRDGMVENVEIVSPRADPSPIFIGLAPKEAAVLAGRLFSLCPASQSIAAQAASEAALGVAIDAASRRTRALNLLCERLGEMLRASLLDWPRDGAPAPEDVLRLRDALRLLRALPQAPDAARMRELRAATGALGLNAERGENFFARQLAEARADDALWTLPSREADFLSAADDGQVRAAMSRDAAFSRAPELPGRRPETGAGARQGRGGGVAARLAARIDDMAATVEAIEKALQGGDAPDGLLCAQGEGGQGFAAVDSARGRLYHFLRLDGAGRIADYRIVAPTEWNFHPEGPCVHALRGARIGAGAEARRRVERLAFVFDPCIRAIAELPDKSDA</sequence>
<dbReference type="Pfam" id="PF00374">
    <property type="entry name" value="NiFeSe_Hases"/>
    <property type="match status" value="1"/>
</dbReference>
<dbReference type="PANTHER" id="PTHR42958">
    <property type="entry name" value="HYDROGENASE-2 LARGE CHAIN"/>
    <property type="match status" value="1"/>
</dbReference>
<gene>
    <name evidence="2" type="ORF">K2U94_03370</name>
</gene>
<proteinExistence type="predicted"/>
<comment type="caution">
    <text evidence="2">The sequence shown here is derived from an EMBL/GenBank/DDBJ whole genome shotgun (WGS) entry which is preliminary data.</text>
</comment>
<accession>A0ABS9Z425</accession>
<dbReference type="Proteomes" id="UP001139104">
    <property type="component" value="Unassembled WGS sequence"/>
</dbReference>
<dbReference type="PANTHER" id="PTHR42958:SF4">
    <property type="entry name" value="HYDROGENASE EXPRESSION_FORMATION PROTEIN HUPK"/>
    <property type="match status" value="1"/>
</dbReference>
<reference evidence="2" key="1">
    <citation type="journal article" date="2022" name="ISME J.">
        <title>Identification of active gaseous-alkane degraders at natural gas seeps.</title>
        <authorList>
            <person name="Farhan Ul Haque M."/>
            <person name="Hernandez M."/>
            <person name="Crombie A.T."/>
            <person name="Murrell J.C."/>
        </authorList>
    </citation>
    <scope>NUCLEOTIDE SEQUENCE</scope>
    <source>
        <strain evidence="2">PC2</strain>
    </source>
</reference>
<dbReference type="EMBL" id="JAIVFP010000001">
    <property type="protein sequence ID" value="MCI4681811.1"/>
    <property type="molecule type" value="Genomic_DNA"/>
</dbReference>
<evidence type="ECO:0000256" key="1">
    <source>
        <dbReference type="SAM" id="MobiDB-lite"/>
    </source>
</evidence>
<dbReference type="SUPFAM" id="SSF56762">
    <property type="entry name" value="HydB/Nqo4-like"/>
    <property type="match status" value="1"/>
</dbReference>
<dbReference type="RefSeq" id="WP_243065855.1">
    <property type="nucleotide sequence ID" value="NZ_JAIVFK010000003.1"/>
</dbReference>
<protein>
    <submittedName>
        <fullName evidence="2">Nickel-dependent hydrogenase large subunit</fullName>
    </submittedName>
</protein>
<dbReference type="Gene3D" id="1.10.645.10">
    <property type="entry name" value="Cytochrome-c3 Hydrogenase, chain B"/>
    <property type="match status" value="2"/>
</dbReference>
<feature type="region of interest" description="Disordered" evidence="1">
    <location>
        <begin position="197"/>
        <end position="219"/>
    </location>
</feature>
<organism evidence="2 3">
    <name type="scientific">Candidatus Rhodoblastus alkanivorans</name>
    <dbReference type="NCBI Taxonomy" id="2954117"/>
    <lineage>
        <taxon>Bacteria</taxon>
        <taxon>Pseudomonadati</taxon>
        <taxon>Pseudomonadota</taxon>
        <taxon>Alphaproteobacteria</taxon>
        <taxon>Hyphomicrobiales</taxon>
        <taxon>Rhodoblastaceae</taxon>
        <taxon>Rhodoblastus</taxon>
    </lineage>
</organism>